<organism evidence="1 2">
    <name type="scientific">Melanomma pulvis-pyrius CBS 109.77</name>
    <dbReference type="NCBI Taxonomy" id="1314802"/>
    <lineage>
        <taxon>Eukaryota</taxon>
        <taxon>Fungi</taxon>
        <taxon>Dikarya</taxon>
        <taxon>Ascomycota</taxon>
        <taxon>Pezizomycotina</taxon>
        <taxon>Dothideomycetes</taxon>
        <taxon>Pleosporomycetidae</taxon>
        <taxon>Pleosporales</taxon>
        <taxon>Melanommataceae</taxon>
        <taxon>Melanomma</taxon>
    </lineage>
</organism>
<accession>A0A6A6X5Q2</accession>
<dbReference type="AlphaFoldDB" id="A0A6A6X5Q2"/>
<evidence type="ECO:0000313" key="1">
    <source>
        <dbReference type="EMBL" id="KAF2791257.1"/>
    </source>
</evidence>
<proteinExistence type="predicted"/>
<protein>
    <submittedName>
        <fullName evidence="1">Uncharacterized protein</fullName>
    </submittedName>
</protein>
<dbReference type="Proteomes" id="UP000799757">
    <property type="component" value="Unassembled WGS sequence"/>
</dbReference>
<keyword evidence="2" id="KW-1185">Reference proteome</keyword>
<dbReference type="EMBL" id="MU002029">
    <property type="protein sequence ID" value="KAF2791257.1"/>
    <property type="molecule type" value="Genomic_DNA"/>
</dbReference>
<dbReference type="OrthoDB" id="5422905at2759"/>
<reference evidence="1" key="1">
    <citation type="journal article" date="2020" name="Stud. Mycol.">
        <title>101 Dothideomycetes genomes: a test case for predicting lifestyles and emergence of pathogens.</title>
        <authorList>
            <person name="Haridas S."/>
            <person name="Albert R."/>
            <person name="Binder M."/>
            <person name="Bloem J."/>
            <person name="Labutti K."/>
            <person name="Salamov A."/>
            <person name="Andreopoulos B."/>
            <person name="Baker S."/>
            <person name="Barry K."/>
            <person name="Bills G."/>
            <person name="Bluhm B."/>
            <person name="Cannon C."/>
            <person name="Castanera R."/>
            <person name="Culley D."/>
            <person name="Daum C."/>
            <person name="Ezra D."/>
            <person name="Gonzalez J."/>
            <person name="Henrissat B."/>
            <person name="Kuo A."/>
            <person name="Liang C."/>
            <person name="Lipzen A."/>
            <person name="Lutzoni F."/>
            <person name="Magnuson J."/>
            <person name="Mondo S."/>
            <person name="Nolan M."/>
            <person name="Ohm R."/>
            <person name="Pangilinan J."/>
            <person name="Park H.-J."/>
            <person name="Ramirez L."/>
            <person name="Alfaro M."/>
            <person name="Sun H."/>
            <person name="Tritt A."/>
            <person name="Yoshinaga Y."/>
            <person name="Zwiers L.-H."/>
            <person name="Turgeon B."/>
            <person name="Goodwin S."/>
            <person name="Spatafora J."/>
            <person name="Crous P."/>
            <person name="Grigoriev I."/>
        </authorList>
    </citation>
    <scope>NUCLEOTIDE SEQUENCE</scope>
    <source>
        <strain evidence="1">CBS 109.77</strain>
    </source>
</reference>
<gene>
    <name evidence="1" type="ORF">K505DRAFT_249350</name>
</gene>
<name>A0A6A6X5Q2_9PLEO</name>
<evidence type="ECO:0000313" key="2">
    <source>
        <dbReference type="Proteomes" id="UP000799757"/>
    </source>
</evidence>
<sequence>MAGPSSSSPSTPRTAFISGPIDASDEYFNMHYVAPIGAALAAGDSFVMGPVPGIDTLALHHLLSAPISCPRSRITVYMAQFEYADASRRRHYLSLGVNVKEVATAGEGTTTRMRDEAMTRESAYDILRYRGEAEAREYYGVGWWPRVSNTEINERRRRGDAGLEYRGGDG</sequence>